<evidence type="ECO:0000313" key="2">
    <source>
        <dbReference type="EMBL" id="MDN4473246.1"/>
    </source>
</evidence>
<proteinExistence type="predicted"/>
<dbReference type="PANTHER" id="PTHR47129">
    <property type="entry name" value="QUINONE OXIDOREDUCTASE 2"/>
    <property type="match status" value="1"/>
</dbReference>
<gene>
    <name evidence="2" type="ORF">QQX04_09620</name>
</gene>
<evidence type="ECO:0000259" key="1">
    <source>
        <dbReference type="Pfam" id="PF13460"/>
    </source>
</evidence>
<name>A0ABT8G275_9MICO</name>
<reference evidence="2" key="1">
    <citation type="submission" date="2023-06" db="EMBL/GenBank/DDBJ databases">
        <title>SYSU T00b26.</title>
        <authorList>
            <person name="Gao L."/>
            <person name="Fang B.-Z."/>
            <person name="Li W.-J."/>
        </authorList>
    </citation>
    <scope>NUCLEOTIDE SEQUENCE</scope>
    <source>
        <strain evidence="2">SYSU T00b26</strain>
    </source>
</reference>
<keyword evidence="3" id="KW-1185">Reference proteome</keyword>
<organism evidence="2 3">
    <name type="scientific">Demequina zhanjiangensis</name>
    <dbReference type="NCBI Taxonomy" id="3051659"/>
    <lineage>
        <taxon>Bacteria</taxon>
        <taxon>Bacillati</taxon>
        <taxon>Actinomycetota</taxon>
        <taxon>Actinomycetes</taxon>
        <taxon>Micrococcales</taxon>
        <taxon>Demequinaceae</taxon>
        <taxon>Demequina</taxon>
    </lineage>
</organism>
<accession>A0ABT8G275</accession>
<protein>
    <submittedName>
        <fullName evidence="2">NAD(P)H-binding protein</fullName>
    </submittedName>
</protein>
<feature type="domain" description="NAD(P)-binding" evidence="1">
    <location>
        <begin position="40"/>
        <end position="145"/>
    </location>
</feature>
<dbReference type="SUPFAM" id="SSF51735">
    <property type="entry name" value="NAD(P)-binding Rossmann-fold domains"/>
    <property type="match status" value="1"/>
</dbReference>
<dbReference type="RefSeq" id="WP_301128576.1">
    <property type="nucleotide sequence ID" value="NZ_JAUHPV010000005.1"/>
</dbReference>
<dbReference type="Proteomes" id="UP001172738">
    <property type="component" value="Unassembled WGS sequence"/>
</dbReference>
<dbReference type="Pfam" id="PF13460">
    <property type="entry name" value="NAD_binding_10"/>
    <property type="match status" value="1"/>
</dbReference>
<sequence>MYLITGVDGKLSGMVVDNVLERVSGDQLILTSPFPDRIPADKAKAWTAAGAVIREANYSDPAQLAEAFAGADAGFMVSAMTVGEVRQQQHRNVVDAFKAAGVGRIVYSSGYGAGEANDEQVVIIDHHATEVYIRESGLQWNVFRDNLYLENYIYAFAQIALEEGRWRTCAGDTPAYLVAKADCAATAAALLLGDGEPNTAYDVTGREAVTVGALCALVAEKAGVELTYDSMPEPDLYAYYDSLYIPRKATGDFSRSPYPWCSEDIVTNEAAIRDGLLDNYSDDVERLIGRPQLTVGDIIDQAAATWVIPAKSDA</sequence>
<dbReference type="InterPro" id="IPR052718">
    <property type="entry name" value="NmrA-type_oxidoreductase"/>
</dbReference>
<comment type="caution">
    <text evidence="2">The sequence shown here is derived from an EMBL/GenBank/DDBJ whole genome shotgun (WGS) entry which is preliminary data.</text>
</comment>
<dbReference type="PANTHER" id="PTHR47129:SF1">
    <property type="entry name" value="NMRA-LIKE DOMAIN-CONTAINING PROTEIN"/>
    <property type="match status" value="1"/>
</dbReference>
<dbReference type="InterPro" id="IPR016040">
    <property type="entry name" value="NAD(P)-bd_dom"/>
</dbReference>
<dbReference type="Gene3D" id="3.90.25.10">
    <property type="entry name" value="UDP-galactose 4-epimerase, domain 1"/>
    <property type="match status" value="1"/>
</dbReference>
<dbReference type="Gene3D" id="3.40.50.720">
    <property type="entry name" value="NAD(P)-binding Rossmann-like Domain"/>
    <property type="match status" value="1"/>
</dbReference>
<evidence type="ECO:0000313" key="3">
    <source>
        <dbReference type="Proteomes" id="UP001172738"/>
    </source>
</evidence>
<dbReference type="InterPro" id="IPR036291">
    <property type="entry name" value="NAD(P)-bd_dom_sf"/>
</dbReference>
<dbReference type="EMBL" id="JAUHPV010000005">
    <property type="protein sequence ID" value="MDN4473246.1"/>
    <property type="molecule type" value="Genomic_DNA"/>
</dbReference>